<dbReference type="PROSITE" id="PS01124">
    <property type="entry name" value="HTH_ARAC_FAMILY_2"/>
    <property type="match status" value="1"/>
</dbReference>
<sequence>MYQDMHVTKKWEFTEPMAVWSIYKLFTEKDYIINHRIIIPDKYFFIYTMEGVGHFVVDDEPLVVGSNSLVVVNAKRNLYYRCSGPKWNFWLIEFKTTHLRLIPNHVYPLTLSKAGAKLCTDALEEFKQERLQTAAALFQALYYTSCRMVQQADRGQTHRLLNSALLYMRENIGRFSVKELCRYLNVEEWTLRNIFMRELSTSPKRYFEYLRLEESKRYLETTSLSIAAIATQLGFSNPGHFSTAFRKEYGQAPMKYRQDFNVGADSTK</sequence>
<dbReference type="InterPro" id="IPR037923">
    <property type="entry name" value="HTH-like"/>
</dbReference>
<keyword evidence="2" id="KW-0238">DNA-binding</keyword>
<dbReference type="GO" id="GO:0043565">
    <property type="term" value="F:sequence-specific DNA binding"/>
    <property type="evidence" value="ECO:0007669"/>
    <property type="project" value="InterPro"/>
</dbReference>
<dbReference type="InterPro" id="IPR009057">
    <property type="entry name" value="Homeodomain-like_sf"/>
</dbReference>
<evidence type="ECO:0000259" key="4">
    <source>
        <dbReference type="PROSITE" id="PS01124"/>
    </source>
</evidence>
<evidence type="ECO:0000313" key="6">
    <source>
        <dbReference type="Proteomes" id="UP000607645"/>
    </source>
</evidence>
<feature type="domain" description="HTH araC/xylS-type" evidence="4">
    <location>
        <begin position="162"/>
        <end position="259"/>
    </location>
</feature>
<keyword evidence="1" id="KW-0805">Transcription regulation</keyword>
<dbReference type="RefSeq" id="WP_155145789.1">
    <property type="nucleotide sequence ID" value="NZ_JACOPQ010000011.1"/>
</dbReference>
<dbReference type="Pfam" id="PF12833">
    <property type="entry name" value="HTH_18"/>
    <property type="match status" value="1"/>
</dbReference>
<dbReference type="InterPro" id="IPR018062">
    <property type="entry name" value="HTH_AraC-typ_CS"/>
</dbReference>
<keyword evidence="3" id="KW-0804">Transcription</keyword>
<dbReference type="AlphaFoldDB" id="A0A8J6MDB9"/>
<reference evidence="5" key="1">
    <citation type="submission" date="2020-08" db="EMBL/GenBank/DDBJ databases">
        <title>Genome public.</title>
        <authorList>
            <person name="Liu C."/>
            <person name="Sun Q."/>
        </authorList>
    </citation>
    <scope>NUCLEOTIDE SEQUENCE</scope>
    <source>
        <strain evidence="5">NSJ-52</strain>
    </source>
</reference>
<gene>
    <name evidence="5" type="ORF">H8S62_13640</name>
</gene>
<dbReference type="InterPro" id="IPR018060">
    <property type="entry name" value="HTH_AraC"/>
</dbReference>
<evidence type="ECO:0000313" key="5">
    <source>
        <dbReference type="EMBL" id="MBC5738050.1"/>
    </source>
</evidence>
<comment type="caution">
    <text evidence="5">The sequence shown here is derived from an EMBL/GenBank/DDBJ whole genome shotgun (WGS) entry which is preliminary data.</text>
</comment>
<keyword evidence="6" id="KW-1185">Reference proteome</keyword>
<dbReference type="SUPFAM" id="SSF51215">
    <property type="entry name" value="Regulatory protein AraC"/>
    <property type="match status" value="1"/>
</dbReference>
<proteinExistence type="predicted"/>
<dbReference type="PANTHER" id="PTHR43280">
    <property type="entry name" value="ARAC-FAMILY TRANSCRIPTIONAL REGULATOR"/>
    <property type="match status" value="1"/>
</dbReference>
<dbReference type="PROSITE" id="PS00041">
    <property type="entry name" value="HTH_ARAC_FAMILY_1"/>
    <property type="match status" value="1"/>
</dbReference>
<organism evidence="5 6">
    <name type="scientific">Lawsonibacter faecis</name>
    <dbReference type="NCBI Taxonomy" id="2763052"/>
    <lineage>
        <taxon>Bacteria</taxon>
        <taxon>Bacillati</taxon>
        <taxon>Bacillota</taxon>
        <taxon>Clostridia</taxon>
        <taxon>Eubacteriales</taxon>
        <taxon>Oscillospiraceae</taxon>
        <taxon>Lawsonibacter</taxon>
    </lineage>
</organism>
<dbReference type="Gene3D" id="1.10.10.60">
    <property type="entry name" value="Homeodomain-like"/>
    <property type="match status" value="1"/>
</dbReference>
<name>A0A8J6MDB9_9FIRM</name>
<accession>A0A8J6MDB9</accession>
<evidence type="ECO:0000256" key="1">
    <source>
        <dbReference type="ARBA" id="ARBA00023015"/>
    </source>
</evidence>
<dbReference type="SMART" id="SM00342">
    <property type="entry name" value="HTH_ARAC"/>
    <property type="match status" value="1"/>
</dbReference>
<evidence type="ECO:0000256" key="2">
    <source>
        <dbReference type="ARBA" id="ARBA00023125"/>
    </source>
</evidence>
<dbReference type="EMBL" id="JACOPQ010000011">
    <property type="protein sequence ID" value="MBC5738050.1"/>
    <property type="molecule type" value="Genomic_DNA"/>
</dbReference>
<evidence type="ECO:0000256" key="3">
    <source>
        <dbReference type="ARBA" id="ARBA00023163"/>
    </source>
</evidence>
<protein>
    <submittedName>
        <fullName evidence="5">Helix-turn-helix domain-containing protein</fullName>
    </submittedName>
</protein>
<dbReference type="SUPFAM" id="SSF46689">
    <property type="entry name" value="Homeodomain-like"/>
    <property type="match status" value="1"/>
</dbReference>
<dbReference type="PRINTS" id="PR00032">
    <property type="entry name" value="HTHARAC"/>
</dbReference>
<dbReference type="Proteomes" id="UP000607645">
    <property type="component" value="Unassembled WGS sequence"/>
</dbReference>
<dbReference type="PANTHER" id="PTHR43280:SF2">
    <property type="entry name" value="HTH-TYPE TRANSCRIPTIONAL REGULATOR EXSA"/>
    <property type="match status" value="1"/>
</dbReference>
<dbReference type="InterPro" id="IPR020449">
    <property type="entry name" value="Tscrpt_reg_AraC-type_HTH"/>
</dbReference>
<dbReference type="GO" id="GO:0003700">
    <property type="term" value="F:DNA-binding transcription factor activity"/>
    <property type="evidence" value="ECO:0007669"/>
    <property type="project" value="InterPro"/>
</dbReference>